<dbReference type="Pfam" id="PF06814">
    <property type="entry name" value="GOST_TM"/>
    <property type="match status" value="1"/>
</dbReference>
<evidence type="ECO:0000313" key="12">
    <source>
        <dbReference type="EMBL" id="TFL06084.1"/>
    </source>
</evidence>
<dbReference type="GO" id="GO:0042147">
    <property type="term" value="P:retrograde transport, endosome to Golgi"/>
    <property type="evidence" value="ECO:0007669"/>
    <property type="project" value="TreeGrafter"/>
</dbReference>
<feature type="domain" description="PTM1-like N-terminal" evidence="11">
    <location>
        <begin position="37"/>
        <end position="118"/>
    </location>
</feature>
<keyword evidence="3 8" id="KW-0812">Transmembrane</keyword>
<feature type="transmembrane region" description="Helical" evidence="8">
    <location>
        <begin position="392"/>
        <end position="410"/>
    </location>
</feature>
<gene>
    <name evidence="12" type="ORF">BDV98DRAFT_588391</name>
</gene>
<dbReference type="Pfam" id="PF21902">
    <property type="entry name" value="PTM1-like_N"/>
    <property type="match status" value="1"/>
</dbReference>
<sequence>MSRHGRCPSLLSLFSIFCYLLAVTAYKVQVADSDYTRQICSGMWANDKTFINVTFDSSSRGQLSMVIYEWGDSQYLGKVTQPDDDYEYIPKTYICTTNAQASGFCKTEDLGKFILDLPTGMTINDTSFWNARVELSEQSKPAPPSGDSLSANGLWDNPDGNPTPPPSNYTSPWRARQNTIRSSKTSGFWDNPAGNPTPPYSPYASPWKKRADPAAGLNPSPNGLLVYQDTIQYQVRKTGYYCVAIVPVTVERVGRQDTGPHPEYKGEVLFQNKFDGALPATDYPKVNFYFAMFLVYTAAAAAWGWLCWRHMSELLPIQYYLSGLIALLVIEMAANWVYYRYLNAHGENTSALVFLFVVSILDSGRNAMSFFMLLVVSLGLSVVRESLERTMLKCQLLAGAHFVFGVLYAIGIVELELESTSALILLMFVIPLAFTLSGFLLWIMFALNATITELRNRKQHYKLSMFRRLHWILQFTVLVIAAFFVVSSLSFSGRMAEGQSVHHLYQPSTTQPAVSVDYAANSWKVRWWLLDGWLALLYLVAFSAIAFLWRPSEHNIRLSMSDELAQDEADADDYDPEALELRTRNHGPDDDDDDATLVGGRRGGAAPLPSDEVVFEIGDDDDEGDATPKKRRSEQSPRDGLVGNGSNGHAPGRRHDPSDAEDDYEMQGLMKSRDD</sequence>
<keyword evidence="12" id="KW-0675">Receptor</keyword>
<organism evidence="12 13">
    <name type="scientific">Pterulicium gracile</name>
    <dbReference type="NCBI Taxonomy" id="1884261"/>
    <lineage>
        <taxon>Eukaryota</taxon>
        <taxon>Fungi</taxon>
        <taxon>Dikarya</taxon>
        <taxon>Basidiomycota</taxon>
        <taxon>Agaricomycotina</taxon>
        <taxon>Agaricomycetes</taxon>
        <taxon>Agaricomycetidae</taxon>
        <taxon>Agaricales</taxon>
        <taxon>Pleurotineae</taxon>
        <taxon>Pterulaceae</taxon>
        <taxon>Pterulicium</taxon>
    </lineage>
</organism>
<dbReference type="GO" id="GO:0005794">
    <property type="term" value="C:Golgi apparatus"/>
    <property type="evidence" value="ECO:0007669"/>
    <property type="project" value="TreeGrafter"/>
</dbReference>
<evidence type="ECO:0000256" key="1">
    <source>
        <dbReference type="ARBA" id="ARBA00004141"/>
    </source>
</evidence>
<evidence type="ECO:0000256" key="4">
    <source>
        <dbReference type="ARBA" id="ARBA00022729"/>
    </source>
</evidence>
<feature type="domain" description="GOST seven transmembrane" evidence="10">
    <location>
        <begin position="284"/>
        <end position="555"/>
    </location>
</feature>
<reference evidence="12 13" key="1">
    <citation type="journal article" date="2019" name="Nat. Ecol. Evol.">
        <title>Megaphylogeny resolves global patterns of mushroom evolution.</title>
        <authorList>
            <person name="Varga T."/>
            <person name="Krizsan K."/>
            <person name="Foldi C."/>
            <person name="Dima B."/>
            <person name="Sanchez-Garcia M."/>
            <person name="Sanchez-Ramirez S."/>
            <person name="Szollosi G.J."/>
            <person name="Szarkandi J.G."/>
            <person name="Papp V."/>
            <person name="Albert L."/>
            <person name="Andreopoulos W."/>
            <person name="Angelini C."/>
            <person name="Antonin V."/>
            <person name="Barry K.W."/>
            <person name="Bougher N.L."/>
            <person name="Buchanan P."/>
            <person name="Buyck B."/>
            <person name="Bense V."/>
            <person name="Catcheside P."/>
            <person name="Chovatia M."/>
            <person name="Cooper J."/>
            <person name="Damon W."/>
            <person name="Desjardin D."/>
            <person name="Finy P."/>
            <person name="Geml J."/>
            <person name="Haridas S."/>
            <person name="Hughes K."/>
            <person name="Justo A."/>
            <person name="Karasinski D."/>
            <person name="Kautmanova I."/>
            <person name="Kiss B."/>
            <person name="Kocsube S."/>
            <person name="Kotiranta H."/>
            <person name="LaButti K.M."/>
            <person name="Lechner B.E."/>
            <person name="Liimatainen K."/>
            <person name="Lipzen A."/>
            <person name="Lukacs Z."/>
            <person name="Mihaltcheva S."/>
            <person name="Morgado L.N."/>
            <person name="Niskanen T."/>
            <person name="Noordeloos M.E."/>
            <person name="Ohm R.A."/>
            <person name="Ortiz-Santana B."/>
            <person name="Ovrebo C."/>
            <person name="Racz N."/>
            <person name="Riley R."/>
            <person name="Savchenko A."/>
            <person name="Shiryaev A."/>
            <person name="Soop K."/>
            <person name="Spirin V."/>
            <person name="Szebenyi C."/>
            <person name="Tomsovsky M."/>
            <person name="Tulloss R.E."/>
            <person name="Uehling J."/>
            <person name="Grigoriev I.V."/>
            <person name="Vagvolgyi C."/>
            <person name="Papp T."/>
            <person name="Martin F.M."/>
            <person name="Miettinen O."/>
            <person name="Hibbett D.S."/>
            <person name="Nagy L.G."/>
        </authorList>
    </citation>
    <scope>NUCLEOTIDE SEQUENCE [LARGE SCALE GENOMIC DNA]</scope>
    <source>
        <strain evidence="12 13">CBS 309.79</strain>
    </source>
</reference>
<dbReference type="InterPro" id="IPR053938">
    <property type="entry name" value="PTM1-like_N"/>
</dbReference>
<evidence type="ECO:0000256" key="5">
    <source>
        <dbReference type="ARBA" id="ARBA00022989"/>
    </source>
</evidence>
<keyword evidence="6 8" id="KW-0472">Membrane</keyword>
<dbReference type="OrthoDB" id="19932at2759"/>
<evidence type="ECO:0000256" key="3">
    <source>
        <dbReference type="ARBA" id="ARBA00022692"/>
    </source>
</evidence>
<evidence type="ECO:0000259" key="11">
    <source>
        <dbReference type="Pfam" id="PF21902"/>
    </source>
</evidence>
<evidence type="ECO:0000259" key="10">
    <source>
        <dbReference type="Pfam" id="PF06814"/>
    </source>
</evidence>
<dbReference type="STRING" id="1884261.A0A5C3R518"/>
<feature type="region of interest" description="Disordered" evidence="7">
    <location>
        <begin position="581"/>
        <end position="675"/>
    </location>
</feature>
<name>A0A5C3R518_9AGAR</name>
<feature type="signal peptide" evidence="9">
    <location>
        <begin position="1"/>
        <end position="25"/>
    </location>
</feature>
<dbReference type="GO" id="GO:0016020">
    <property type="term" value="C:membrane"/>
    <property type="evidence" value="ECO:0007669"/>
    <property type="project" value="UniProtKB-SubCell"/>
</dbReference>
<dbReference type="PANTHER" id="PTHR21229:SF1">
    <property type="entry name" value="GH17801P"/>
    <property type="match status" value="1"/>
</dbReference>
<dbReference type="GO" id="GO:0005829">
    <property type="term" value="C:cytosol"/>
    <property type="evidence" value="ECO:0007669"/>
    <property type="project" value="GOC"/>
</dbReference>
<feature type="transmembrane region" description="Helical" evidence="8">
    <location>
        <begin position="288"/>
        <end position="308"/>
    </location>
</feature>
<feature type="chain" id="PRO_5022971218" evidence="9">
    <location>
        <begin position="26"/>
        <end position="675"/>
    </location>
</feature>
<accession>A0A5C3R518</accession>
<evidence type="ECO:0000256" key="8">
    <source>
        <dbReference type="SAM" id="Phobius"/>
    </source>
</evidence>
<feature type="region of interest" description="Disordered" evidence="7">
    <location>
        <begin position="135"/>
        <end position="177"/>
    </location>
</feature>
<keyword evidence="13" id="KW-1185">Reference proteome</keyword>
<evidence type="ECO:0000256" key="9">
    <source>
        <dbReference type="SAM" id="SignalP"/>
    </source>
</evidence>
<dbReference type="EMBL" id="ML178815">
    <property type="protein sequence ID" value="TFL06084.1"/>
    <property type="molecule type" value="Genomic_DNA"/>
</dbReference>
<feature type="transmembrane region" description="Helical" evidence="8">
    <location>
        <begin position="422"/>
        <end position="448"/>
    </location>
</feature>
<feature type="transmembrane region" description="Helical" evidence="8">
    <location>
        <begin position="351"/>
        <end position="380"/>
    </location>
</feature>
<comment type="subcellular location">
    <subcellularLocation>
        <location evidence="1">Membrane</location>
        <topology evidence="1">Multi-pass membrane protein</topology>
    </subcellularLocation>
</comment>
<protein>
    <submittedName>
        <fullName evidence="12">Lung seven transmembrane receptor-domain-containing protein</fullName>
    </submittedName>
</protein>
<dbReference type="InterPro" id="IPR009637">
    <property type="entry name" value="GPR107/GPR108-like"/>
</dbReference>
<feature type="compositionally biased region" description="Acidic residues" evidence="7">
    <location>
        <begin position="613"/>
        <end position="625"/>
    </location>
</feature>
<dbReference type="AlphaFoldDB" id="A0A5C3R518"/>
<dbReference type="PANTHER" id="PTHR21229">
    <property type="entry name" value="LUNG SEVEN TRANSMEMBRANE RECEPTOR"/>
    <property type="match status" value="1"/>
</dbReference>
<evidence type="ECO:0000256" key="2">
    <source>
        <dbReference type="ARBA" id="ARBA00007883"/>
    </source>
</evidence>
<feature type="transmembrane region" description="Helical" evidence="8">
    <location>
        <begin position="469"/>
        <end position="491"/>
    </location>
</feature>
<dbReference type="Proteomes" id="UP000305067">
    <property type="component" value="Unassembled WGS sequence"/>
</dbReference>
<evidence type="ECO:0000256" key="6">
    <source>
        <dbReference type="ARBA" id="ARBA00023136"/>
    </source>
</evidence>
<comment type="similarity">
    <text evidence="2">Belongs to the LU7TM family.</text>
</comment>
<evidence type="ECO:0000256" key="7">
    <source>
        <dbReference type="SAM" id="MobiDB-lite"/>
    </source>
</evidence>
<feature type="transmembrane region" description="Helical" evidence="8">
    <location>
        <begin position="527"/>
        <end position="549"/>
    </location>
</feature>
<dbReference type="InterPro" id="IPR053937">
    <property type="entry name" value="GOST_TM"/>
</dbReference>
<proteinExistence type="inferred from homology"/>
<keyword evidence="4 9" id="KW-0732">Signal</keyword>
<feature type="transmembrane region" description="Helical" evidence="8">
    <location>
        <begin position="320"/>
        <end position="339"/>
    </location>
</feature>
<keyword evidence="5 8" id="KW-1133">Transmembrane helix</keyword>
<evidence type="ECO:0000313" key="13">
    <source>
        <dbReference type="Proteomes" id="UP000305067"/>
    </source>
</evidence>